<organism evidence="3 4">
    <name type="scientific">Pseudocercospora musae</name>
    <dbReference type="NCBI Taxonomy" id="113226"/>
    <lineage>
        <taxon>Eukaryota</taxon>
        <taxon>Fungi</taxon>
        <taxon>Dikarya</taxon>
        <taxon>Ascomycota</taxon>
        <taxon>Pezizomycotina</taxon>
        <taxon>Dothideomycetes</taxon>
        <taxon>Dothideomycetidae</taxon>
        <taxon>Mycosphaerellales</taxon>
        <taxon>Mycosphaerellaceae</taxon>
        <taxon>Pseudocercospora</taxon>
    </lineage>
</organism>
<dbReference type="PANTHER" id="PTHR38118:SF3">
    <property type="entry name" value="ANCHORED CELL WALL PROTEIN 11"/>
    <property type="match status" value="1"/>
</dbReference>
<keyword evidence="4" id="KW-1185">Reference proteome</keyword>
<gene>
    <name evidence="3" type="ORF">AC579_1000</name>
</gene>
<accession>A0A139IB24</accession>
<feature type="signal peptide" evidence="1">
    <location>
        <begin position="1"/>
        <end position="23"/>
    </location>
</feature>
<feature type="domain" description="DUF7707" evidence="2">
    <location>
        <begin position="33"/>
        <end position="128"/>
    </location>
</feature>
<dbReference type="EMBL" id="LFZO01000172">
    <property type="protein sequence ID" value="KXT11951.1"/>
    <property type="molecule type" value="Genomic_DNA"/>
</dbReference>
<evidence type="ECO:0000259" key="2">
    <source>
        <dbReference type="Pfam" id="PF24808"/>
    </source>
</evidence>
<keyword evidence="1" id="KW-0732">Signal</keyword>
<evidence type="ECO:0000313" key="3">
    <source>
        <dbReference type="EMBL" id="KXT11951.1"/>
    </source>
</evidence>
<name>A0A139IB24_9PEZI</name>
<dbReference type="PANTHER" id="PTHR38118">
    <property type="entry name" value="ANCHORED CELL WALL PROTEIN 11-RELATED"/>
    <property type="match status" value="1"/>
</dbReference>
<dbReference type="Pfam" id="PF24808">
    <property type="entry name" value="DUF7707"/>
    <property type="match status" value="1"/>
</dbReference>
<comment type="caution">
    <text evidence="3">The sequence shown here is derived from an EMBL/GenBank/DDBJ whole genome shotgun (WGS) entry which is preliminary data.</text>
</comment>
<dbReference type="OrthoDB" id="2121879at2759"/>
<feature type="chain" id="PRO_5007297323" description="DUF7707 domain-containing protein" evidence="1">
    <location>
        <begin position="24"/>
        <end position="202"/>
    </location>
</feature>
<proteinExistence type="predicted"/>
<sequence>MFSSARLIAATATALALSAVVSAQNYSTSGPLTITASQVDDSLRQTWCRSQTYNCPILCGGTASANTCDPNQLTYTCTCSNGNTPNISDYQSTLPFYVCEQWKANCVDSNPNDLDAITGCQSVTCGNKTVAAATASSSSASASSTATASSSGASHTATATHSSTGAAASATESSAAVAMHIAQSYGTGIFVTGLLAVFGLAL</sequence>
<dbReference type="Proteomes" id="UP000073492">
    <property type="component" value="Unassembled WGS sequence"/>
</dbReference>
<evidence type="ECO:0000313" key="4">
    <source>
        <dbReference type="Proteomes" id="UP000073492"/>
    </source>
</evidence>
<protein>
    <recommendedName>
        <fullName evidence="2">DUF7707 domain-containing protein</fullName>
    </recommendedName>
</protein>
<reference evidence="3 4" key="1">
    <citation type="submission" date="2015-07" db="EMBL/GenBank/DDBJ databases">
        <title>Comparative genomics of the Sigatoka disease complex on banana suggests a link between parallel evolutionary changes in Pseudocercospora fijiensis and Pseudocercospora eumusae and increased virulence on the banana host.</title>
        <authorList>
            <person name="Chang T.-C."/>
            <person name="Salvucci A."/>
            <person name="Crous P.W."/>
            <person name="Stergiopoulos I."/>
        </authorList>
    </citation>
    <scope>NUCLEOTIDE SEQUENCE [LARGE SCALE GENOMIC DNA]</scope>
    <source>
        <strain evidence="3 4">CBS 116634</strain>
    </source>
</reference>
<evidence type="ECO:0000256" key="1">
    <source>
        <dbReference type="SAM" id="SignalP"/>
    </source>
</evidence>
<dbReference type="AlphaFoldDB" id="A0A139IB24"/>
<dbReference type="InterPro" id="IPR056124">
    <property type="entry name" value="DUF7707"/>
</dbReference>